<dbReference type="OrthoDB" id="5954035at2759"/>
<evidence type="ECO:0008006" key="8">
    <source>
        <dbReference type="Google" id="ProtNLM"/>
    </source>
</evidence>
<evidence type="ECO:0000313" key="7">
    <source>
        <dbReference type="Proteomes" id="UP001165190"/>
    </source>
</evidence>
<feature type="compositionally biased region" description="Polar residues" evidence="2">
    <location>
        <begin position="692"/>
        <end position="701"/>
    </location>
</feature>
<dbReference type="GO" id="GO:0034338">
    <property type="term" value="F:short-chain carboxylesterase activity"/>
    <property type="evidence" value="ECO:0007669"/>
    <property type="project" value="TreeGrafter"/>
</dbReference>
<feature type="transmembrane region" description="Helical" evidence="3">
    <location>
        <begin position="1551"/>
        <end position="1575"/>
    </location>
</feature>
<evidence type="ECO:0000313" key="6">
    <source>
        <dbReference type="EMBL" id="GMI92640.1"/>
    </source>
</evidence>
<dbReference type="InterPro" id="IPR050960">
    <property type="entry name" value="AB_hydrolase_4_sf"/>
</dbReference>
<dbReference type="InterPro" id="IPR003675">
    <property type="entry name" value="Rce1/LyrA-like_dom"/>
</dbReference>
<feature type="compositionally biased region" description="Basic and acidic residues" evidence="2">
    <location>
        <begin position="901"/>
        <end position="913"/>
    </location>
</feature>
<keyword evidence="3" id="KW-0812">Transmembrane</keyword>
<dbReference type="PANTHER" id="PTHR10794:SF92">
    <property type="entry name" value="EMBRYOGENESIS-ASSOCIATED PROTEIN EMB8"/>
    <property type="match status" value="1"/>
</dbReference>
<dbReference type="SUPFAM" id="SSF53474">
    <property type="entry name" value="alpha/beta-Hydrolases"/>
    <property type="match status" value="1"/>
</dbReference>
<feature type="compositionally biased region" description="Basic and acidic residues" evidence="2">
    <location>
        <begin position="837"/>
        <end position="853"/>
    </location>
</feature>
<keyword evidence="3" id="KW-0472">Membrane</keyword>
<reference evidence="6" key="1">
    <citation type="submission" date="2023-05" db="EMBL/GenBank/DDBJ databases">
        <title>Genome and transcriptome analyses reveal genes involved in the formation of fine ridges on petal epidermal cells in Hibiscus trionum.</title>
        <authorList>
            <person name="Koshimizu S."/>
            <person name="Masuda S."/>
            <person name="Ishii T."/>
            <person name="Shirasu K."/>
            <person name="Hoshino A."/>
            <person name="Arita M."/>
        </authorList>
    </citation>
    <scope>NUCLEOTIDE SEQUENCE</scope>
    <source>
        <strain evidence="6">Hamamatsu line</strain>
    </source>
</reference>
<feature type="transmembrane region" description="Helical" evidence="3">
    <location>
        <begin position="1715"/>
        <end position="1737"/>
    </location>
</feature>
<dbReference type="EMBL" id="BSYR01000024">
    <property type="protein sequence ID" value="GMI92640.1"/>
    <property type="molecule type" value="Genomic_DNA"/>
</dbReference>
<feature type="compositionally biased region" description="Basic and acidic residues" evidence="2">
    <location>
        <begin position="1365"/>
        <end position="1380"/>
    </location>
</feature>
<feature type="compositionally biased region" description="Low complexity" evidence="2">
    <location>
        <begin position="1346"/>
        <end position="1355"/>
    </location>
</feature>
<feature type="compositionally biased region" description="Polar residues" evidence="2">
    <location>
        <begin position="758"/>
        <end position="768"/>
    </location>
</feature>
<gene>
    <name evidence="6" type="ORF">HRI_002933300</name>
</gene>
<dbReference type="PANTHER" id="PTHR10794">
    <property type="entry name" value="ABHYDROLASE DOMAIN-CONTAINING PROTEIN"/>
    <property type="match status" value="1"/>
</dbReference>
<evidence type="ECO:0000256" key="3">
    <source>
        <dbReference type="SAM" id="Phobius"/>
    </source>
</evidence>
<dbReference type="GO" id="GO:0047372">
    <property type="term" value="F:monoacylglycerol lipase activity"/>
    <property type="evidence" value="ECO:0007669"/>
    <property type="project" value="TreeGrafter"/>
</dbReference>
<proteinExistence type="inferred from homology"/>
<feature type="region of interest" description="Disordered" evidence="2">
    <location>
        <begin position="1075"/>
        <end position="1100"/>
    </location>
</feature>
<dbReference type="Pfam" id="PF24930">
    <property type="entry name" value="DUF7750"/>
    <property type="match status" value="1"/>
</dbReference>
<feature type="domain" description="CAAX prenyl protease 2/Lysostaphin resistance protein A-like" evidence="4">
    <location>
        <begin position="1606"/>
        <end position="1687"/>
    </location>
</feature>
<evidence type="ECO:0000259" key="5">
    <source>
        <dbReference type="Pfam" id="PF24930"/>
    </source>
</evidence>
<protein>
    <recommendedName>
        <fullName evidence="8">Embryogenesis-associated protein EMB8</fullName>
    </recommendedName>
</protein>
<dbReference type="InterPro" id="IPR029058">
    <property type="entry name" value="AB_hydrolase_fold"/>
</dbReference>
<feature type="compositionally biased region" description="Basic and acidic residues" evidence="2">
    <location>
        <begin position="924"/>
        <end position="941"/>
    </location>
</feature>
<feature type="region of interest" description="Disordered" evidence="2">
    <location>
        <begin position="649"/>
        <end position="668"/>
    </location>
</feature>
<feature type="transmembrane region" description="Helical" evidence="3">
    <location>
        <begin position="1471"/>
        <end position="1493"/>
    </location>
</feature>
<feature type="compositionally biased region" description="Polar residues" evidence="2">
    <location>
        <begin position="649"/>
        <end position="663"/>
    </location>
</feature>
<dbReference type="Pfam" id="PF02517">
    <property type="entry name" value="Rce1-like"/>
    <property type="match status" value="1"/>
</dbReference>
<feature type="region of interest" description="Disordered" evidence="2">
    <location>
        <begin position="898"/>
        <end position="1011"/>
    </location>
</feature>
<feature type="compositionally biased region" description="Polar residues" evidence="2">
    <location>
        <begin position="676"/>
        <end position="685"/>
    </location>
</feature>
<dbReference type="Proteomes" id="UP001165190">
    <property type="component" value="Unassembled WGS sequence"/>
</dbReference>
<feature type="compositionally biased region" description="Polar residues" evidence="2">
    <location>
        <begin position="966"/>
        <end position="996"/>
    </location>
</feature>
<feature type="compositionally biased region" description="Polar residues" evidence="2">
    <location>
        <begin position="814"/>
        <end position="828"/>
    </location>
</feature>
<feature type="region of interest" description="Disordered" evidence="2">
    <location>
        <begin position="673"/>
        <end position="861"/>
    </location>
</feature>
<feature type="region of interest" description="Disordered" evidence="2">
    <location>
        <begin position="1346"/>
        <end position="1380"/>
    </location>
</feature>
<evidence type="ECO:0000256" key="1">
    <source>
        <dbReference type="ARBA" id="ARBA00010884"/>
    </source>
</evidence>
<feature type="region of interest" description="Disordered" evidence="2">
    <location>
        <begin position="1272"/>
        <end position="1315"/>
    </location>
</feature>
<feature type="compositionally biased region" description="Basic and acidic residues" evidence="2">
    <location>
        <begin position="718"/>
        <end position="753"/>
    </location>
</feature>
<dbReference type="GO" id="GO:0004175">
    <property type="term" value="F:endopeptidase activity"/>
    <property type="evidence" value="ECO:0007669"/>
    <property type="project" value="UniProtKB-ARBA"/>
</dbReference>
<keyword evidence="3" id="KW-1133">Transmembrane helix</keyword>
<accession>A0A9W7IA50</accession>
<feature type="domain" description="DUF7750" evidence="5">
    <location>
        <begin position="568"/>
        <end position="632"/>
    </location>
</feature>
<feature type="transmembrane region" description="Helical" evidence="3">
    <location>
        <begin position="1682"/>
        <end position="1703"/>
    </location>
</feature>
<evidence type="ECO:0000256" key="2">
    <source>
        <dbReference type="SAM" id="MobiDB-lite"/>
    </source>
</evidence>
<comment type="caution">
    <text evidence="6">The sequence shown here is derived from an EMBL/GenBank/DDBJ whole genome shotgun (WGS) entry which is preliminary data.</text>
</comment>
<feature type="transmembrane region" description="Helical" evidence="3">
    <location>
        <begin position="1596"/>
        <end position="1617"/>
    </location>
</feature>
<organism evidence="6 7">
    <name type="scientific">Hibiscus trionum</name>
    <name type="common">Flower of an hour</name>
    <dbReference type="NCBI Taxonomy" id="183268"/>
    <lineage>
        <taxon>Eukaryota</taxon>
        <taxon>Viridiplantae</taxon>
        <taxon>Streptophyta</taxon>
        <taxon>Embryophyta</taxon>
        <taxon>Tracheophyta</taxon>
        <taxon>Spermatophyta</taxon>
        <taxon>Magnoliopsida</taxon>
        <taxon>eudicotyledons</taxon>
        <taxon>Gunneridae</taxon>
        <taxon>Pentapetalae</taxon>
        <taxon>rosids</taxon>
        <taxon>malvids</taxon>
        <taxon>Malvales</taxon>
        <taxon>Malvaceae</taxon>
        <taxon>Malvoideae</taxon>
        <taxon>Hibiscus</taxon>
    </lineage>
</organism>
<feature type="transmembrane region" description="Helical" evidence="3">
    <location>
        <begin position="1505"/>
        <end position="1526"/>
    </location>
</feature>
<sequence>MSLSSRYTTSLRLTPDRSNNLFFCCPRSRNSFRIREFRAFRRRRCFKLSRPNPTLQTQSNFSSDNNLFQNLTSLDFLAPVLGLTSGLALYLSSRLNLASGGQNNACEIGEWVLFTSPTPFNRFVILRCPSISFEGSELMEDVNERLVKEDRHFVRLDSGRMIEASRNRGEEHSELEYQRVCINTEDGGVVSIDWPESLDLSEEHGLDTTVLVVPGTAEGSMDEKVKAFVKEAIFCGFFPVVMNPRGCASSPLTTPRLFTAADSDDISTVIQFINKARPWNTLMGVGWGYGANMLTKYLAEVGEKTPLTAATCINNPFDLEEVTRLAPYHIALNEKLTGGLIDILRTNKELFQGRAKGFDVEKALLAKSVRDFDKAISMISYGFEDIEDFYSKSSSRSLVRNVKIPVLFIQDDDGSVPLFSIPRGLIAENPFTSLLLCSCSSYRATVSWCHHLTIEWLTAVELGLLKGRHPLLKDVDVTISLSKGLVSTEGRLTGKGRNIKKLLDLSRSNSINGYSVGPTKDMLEDGGTSASIHLQSGQDSLKDVSAQTKPLEGELVKEEAVPEDGETGQVLQTAQVVMNMLDVTMPGTLKEAEKQKVLAAVNQGETVMKALQDAVPEDVREKLTGAVSVIMHSQGTNIKQGIEWIPKMQSGSESKVQESASKAHSTDEIKRAQDLANGTDSNQVGSEKATAGQGSESQPSDNMKKSGDVGQSQLASGDHSDISSSVKKDTNELGKIHENDDLNKEKASPHADLIEPGSETSAPNLTTQPEKEGSTDEILSGESKEDRDVGVGGQTETNGDNNSQQKEEKVVDSLTDQNKVASAGSSEAQPEEGERDDDQKKDLQRTSDQKKPVTDSNTASFNVSQAFDALTGMDDSTQLAVNSVFGVIENMIDQLEEEKENDYNVGHEVRTENIESLPEMQDSSGKKEGSENDNKLRETEGSKNNQGVISSRLPDPPTHNDRGNGTALQDDSTSEWLQKESPQNPVQSDETGSGDSKGNIAGSSLDFPRNNDRLVGHKPLADYSDRIINGNPYSKYVHRYLLSKQSTKPLDVDTTTALFLDYFPEGGQWMLLEQPGENGDSTGDLTTHSREPETPAAEVSEMENCIETSYEILDTERQHDPVGEFETIGNMNGNAGQDYRGLEKLMQLVKVTILDSLRVEVHRRLSASDMEEMESQLAIDIETVANAVSLSIRDDGELNDFEGRESVFDNTSDKVGTINGENVIKVISFAVQSTSYLRRVLPIGVIIGSSLAGLRKYFHLSTVHDDDQSEVKAAEKMQISPRENHGSTSIADIDQSPVFKTSQNGTLHAPSSKKEVETGLKSLNKDGVMVGAVTAALGASALLAPLPNQNPLEENGTAESSSNTFEEKVHQHKEPGTPEEIVGDKHQINMVSSLAEKALSVAGPIVPTKEDGELDQERLVAMLSDLGQRGGILRLVGKIALLWGGIRGAVSLTDRLISFLRIAECPLHKRILGFVGMGLVLWSPVIVPLLPTLVQSWTTNNPSKFAELISIIGLYAALMILVMLWGKRIRGYENPLEQYGLDLTSSTIRGLLTGLIGGVMLVMLIQSVNALLGCVSLSLPSNFLPSSVDFPARLKVYGKLLVMAVRGIVTTTSIVLVEELVFRSWLPDEIAADFGYHRGVIISGLAFSLIQRSPMAIPGLWLLSLALSGIRQRNEGSLSIPIGLRAGIMASSFVLQTGGFLIYKANHPLWVTGAYPFQPFSGVVGVAFALVLATILYPRQPIPMQHKILKTTKE</sequence>
<name>A0A9W7IA50_HIBTR</name>
<evidence type="ECO:0000259" key="4">
    <source>
        <dbReference type="Pfam" id="PF02517"/>
    </source>
</evidence>
<dbReference type="Gene3D" id="3.40.50.1820">
    <property type="entry name" value="alpha/beta hydrolase"/>
    <property type="match status" value="1"/>
</dbReference>
<dbReference type="InterPro" id="IPR056652">
    <property type="entry name" value="DUF7750"/>
</dbReference>
<comment type="similarity">
    <text evidence="1">Belongs to the AB hydrolase superfamily. AB hydrolase 4 family.</text>
</comment>
<feature type="compositionally biased region" description="Polar residues" evidence="2">
    <location>
        <begin position="794"/>
        <end position="804"/>
    </location>
</feature>
<dbReference type="GO" id="GO:0080120">
    <property type="term" value="P:CAAX-box protein maturation"/>
    <property type="evidence" value="ECO:0007669"/>
    <property type="project" value="UniProtKB-ARBA"/>
</dbReference>
<keyword evidence="7" id="KW-1185">Reference proteome</keyword>